<dbReference type="OrthoDB" id="447173at2759"/>
<reference evidence="1 2" key="1">
    <citation type="submission" date="2014-04" db="EMBL/GenBank/DDBJ databases">
        <authorList>
            <consortium name="DOE Joint Genome Institute"/>
            <person name="Kuo A."/>
            <person name="Tarkka M."/>
            <person name="Buscot F."/>
            <person name="Kohler A."/>
            <person name="Nagy L.G."/>
            <person name="Floudas D."/>
            <person name="Copeland A."/>
            <person name="Barry K.W."/>
            <person name="Cichocki N."/>
            <person name="Veneault-Fourrey C."/>
            <person name="LaButti K."/>
            <person name="Lindquist E.A."/>
            <person name="Lipzen A."/>
            <person name="Lundell T."/>
            <person name="Morin E."/>
            <person name="Murat C."/>
            <person name="Sun H."/>
            <person name="Tunlid A."/>
            <person name="Henrissat B."/>
            <person name="Grigoriev I.V."/>
            <person name="Hibbett D.S."/>
            <person name="Martin F."/>
            <person name="Nordberg H.P."/>
            <person name="Cantor M.N."/>
            <person name="Hua S.X."/>
        </authorList>
    </citation>
    <scope>NUCLEOTIDE SEQUENCE [LARGE SCALE GENOMIC DNA]</scope>
    <source>
        <strain evidence="1 2">F 1598</strain>
    </source>
</reference>
<dbReference type="AlphaFoldDB" id="A0A0C3FNG1"/>
<proteinExistence type="predicted"/>
<reference evidence="2" key="2">
    <citation type="submission" date="2015-01" db="EMBL/GenBank/DDBJ databases">
        <title>Evolutionary Origins and Diversification of the Mycorrhizal Mutualists.</title>
        <authorList>
            <consortium name="DOE Joint Genome Institute"/>
            <consortium name="Mycorrhizal Genomics Consortium"/>
            <person name="Kohler A."/>
            <person name="Kuo A."/>
            <person name="Nagy L.G."/>
            <person name="Floudas D."/>
            <person name="Copeland A."/>
            <person name="Barry K.W."/>
            <person name="Cichocki N."/>
            <person name="Veneault-Fourrey C."/>
            <person name="LaButti K."/>
            <person name="Lindquist E.A."/>
            <person name="Lipzen A."/>
            <person name="Lundell T."/>
            <person name="Morin E."/>
            <person name="Murat C."/>
            <person name="Riley R."/>
            <person name="Ohm R."/>
            <person name="Sun H."/>
            <person name="Tunlid A."/>
            <person name="Henrissat B."/>
            <person name="Grigoriev I.V."/>
            <person name="Hibbett D.S."/>
            <person name="Martin F."/>
        </authorList>
    </citation>
    <scope>NUCLEOTIDE SEQUENCE [LARGE SCALE GENOMIC DNA]</scope>
    <source>
        <strain evidence="2">F 1598</strain>
    </source>
</reference>
<organism evidence="1 2">
    <name type="scientific">Piloderma croceum (strain F 1598)</name>
    <dbReference type="NCBI Taxonomy" id="765440"/>
    <lineage>
        <taxon>Eukaryota</taxon>
        <taxon>Fungi</taxon>
        <taxon>Dikarya</taxon>
        <taxon>Basidiomycota</taxon>
        <taxon>Agaricomycotina</taxon>
        <taxon>Agaricomycetes</taxon>
        <taxon>Agaricomycetidae</taxon>
        <taxon>Atheliales</taxon>
        <taxon>Atheliaceae</taxon>
        <taxon>Piloderma</taxon>
    </lineage>
</organism>
<dbReference type="EMBL" id="KN833000">
    <property type="protein sequence ID" value="KIM81269.1"/>
    <property type="molecule type" value="Genomic_DNA"/>
</dbReference>
<dbReference type="STRING" id="765440.A0A0C3FNG1"/>
<gene>
    <name evidence="1" type="ORF">PILCRDRAFT_8938</name>
</gene>
<sequence>MPSIFTRIFSQSKDLATCPYANEAFSELVTKIQAAIDRLNLEGYANLEHQVAELDKDIEGVLLQRLEVWCSAFDRTRWGS</sequence>
<dbReference type="InParanoid" id="A0A0C3FNG1"/>
<dbReference type="HOGENOM" id="CLU_169149_0_0_1"/>
<evidence type="ECO:0000313" key="1">
    <source>
        <dbReference type="EMBL" id="KIM81269.1"/>
    </source>
</evidence>
<protein>
    <submittedName>
        <fullName evidence="1">Uncharacterized protein</fullName>
    </submittedName>
</protein>
<accession>A0A0C3FNG1</accession>
<name>A0A0C3FNG1_PILCF</name>
<dbReference type="Proteomes" id="UP000054166">
    <property type="component" value="Unassembled WGS sequence"/>
</dbReference>
<evidence type="ECO:0000313" key="2">
    <source>
        <dbReference type="Proteomes" id="UP000054166"/>
    </source>
</evidence>
<keyword evidence="2" id="KW-1185">Reference proteome</keyword>